<gene>
    <name evidence="6 9" type="primary">nusB</name>
    <name evidence="9" type="ORF">FCK90_04070</name>
</gene>
<dbReference type="InterPro" id="IPR006027">
    <property type="entry name" value="NusB_RsmB_TIM44"/>
</dbReference>
<protein>
    <recommendedName>
        <fullName evidence="6">Transcription antitermination protein NusB</fullName>
    </recommendedName>
    <alternativeName>
        <fullName evidence="6">Antitermination factor NusB</fullName>
    </alternativeName>
</protein>
<evidence type="ECO:0000256" key="7">
    <source>
        <dbReference type="SAM" id="MobiDB-lite"/>
    </source>
</evidence>
<reference evidence="9 10" key="1">
    <citation type="submission" date="2019-05" db="EMBL/GenBank/DDBJ databases">
        <title>Kocuria coralli sp. nov., a novel actinobacterium isolated from coral reef seawater.</title>
        <authorList>
            <person name="Li J."/>
        </authorList>
    </citation>
    <scope>NUCLEOTIDE SEQUENCE [LARGE SCALE GENOMIC DNA]</scope>
    <source>
        <strain evidence="9 10">SCSIO 13007</strain>
    </source>
</reference>
<evidence type="ECO:0000256" key="6">
    <source>
        <dbReference type="HAMAP-Rule" id="MF_00073"/>
    </source>
</evidence>
<comment type="caution">
    <text evidence="9">The sequence shown here is derived from an EMBL/GenBank/DDBJ whole genome shotgun (WGS) entry which is preliminary data.</text>
</comment>
<keyword evidence="2 6" id="KW-0889">Transcription antitermination</keyword>
<dbReference type="HAMAP" id="MF_00073">
    <property type="entry name" value="NusB"/>
    <property type="match status" value="1"/>
</dbReference>
<organism evidence="9 10">
    <name type="scientific">Kocuria coralli</name>
    <dbReference type="NCBI Taxonomy" id="1461025"/>
    <lineage>
        <taxon>Bacteria</taxon>
        <taxon>Bacillati</taxon>
        <taxon>Actinomycetota</taxon>
        <taxon>Actinomycetes</taxon>
        <taxon>Micrococcales</taxon>
        <taxon>Micrococcaceae</taxon>
        <taxon>Kocuria</taxon>
    </lineage>
</organism>
<dbReference type="Pfam" id="PF01029">
    <property type="entry name" value="NusB"/>
    <property type="match status" value="1"/>
</dbReference>
<dbReference type="SUPFAM" id="SSF48013">
    <property type="entry name" value="NusB-like"/>
    <property type="match status" value="1"/>
</dbReference>
<dbReference type="Gene3D" id="1.10.940.10">
    <property type="entry name" value="NusB-like"/>
    <property type="match status" value="1"/>
</dbReference>
<accession>A0A5J5L0E5</accession>
<name>A0A5J5L0E5_9MICC</name>
<sequence length="180" mass="19680">MKGSRTKARTRAVEILFEAEQRGEDAISVLARRRKNSEQLFGAYTEELVRGVALRKGEIDEAIQTWSRGWTMERMPAVDRTILRLGAWELLFNDEVPDTVAVDEAVGLAKSLSTDDSPSFVNGVLGRLQTVKPTLIEAPEDEEDDDAEDVIAARENAAVPRTPEDAPGAADSPARDADAS</sequence>
<dbReference type="PANTHER" id="PTHR11078:SF3">
    <property type="entry name" value="ANTITERMINATION NUSB DOMAIN-CONTAINING PROTEIN"/>
    <property type="match status" value="1"/>
</dbReference>
<dbReference type="InterPro" id="IPR011605">
    <property type="entry name" value="NusB_fam"/>
</dbReference>
<comment type="similarity">
    <text evidence="1 6">Belongs to the NusB family.</text>
</comment>
<dbReference type="AlphaFoldDB" id="A0A5J5L0E5"/>
<evidence type="ECO:0000313" key="10">
    <source>
        <dbReference type="Proteomes" id="UP000325957"/>
    </source>
</evidence>
<dbReference type="PANTHER" id="PTHR11078">
    <property type="entry name" value="N UTILIZATION SUBSTANCE PROTEIN B-RELATED"/>
    <property type="match status" value="1"/>
</dbReference>
<keyword evidence="10" id="KW-1185">Reference proteome</keyword>
<comment type="function">
    <text evidence="6">Involved in transcription antitermination. Required for transcription of ribosomal RNA (rRNA) genes. Binds specifically to the boxA antiterminator sequence of the ribosomal RNA (rrn) operons.</text>
</comment>
<dbReference type="EMBL" id="SZWF01000003">
    <property type="protein sequence ID" value="KAA9395090.1"/>
    <property type="molecule type" value="Genomic_DNA"/>
</dbReference>
<keyword evidence="3 6" id="KW-0694">RNA-binding</keyword>
<feature type="compositionally biased region" description="Acidic residues" evidence="7">
    <location>
        <begin position="138"/>
        <end position="149"/>
    </location>
</feature>
<dbReference type="OrthoDB" id="3528057at2"/>
<evidence type="ECO:0000256" key="5">
    <source>
        <dbReference type="ARBA" id="ARBA00023163"/>
    </source>
</evidence>
<proteinExistence type="inferred from homology"/>
<evidence type="ECO:0000259" key="8">
    <source>
        <dbReference type="Pfam" id="PF01029"/>
    </source>
</evidence>
<feature type="region of interest" description="Disordered" evidence="7">
    <location>
        <begin position="134"/>
        <end position="180"/>
    </location>
</feature>
<keyword evidence="4 6" id="KW-0805">Transcription regulation</keyword>
<evidence type="ECO:0000256" key="1">
    <source>
        <dbReference type="ARBA" id="ARBA00005952"/>
    </source>
</evidence>
<dbReference type="GO" id="GO:0003723">
    <property type="term" value="F:RNA binding"/>
    <property type="evidence" value="ECO:0007669"/>
    <property type="project" value="UniProtKB-UniRule"/>
</dbReference>
<evidence type="ECO:0000256" key="4">
    <source>
        <dbReference type="ARBA" id="ARBA00023015"/>
    </source>
</evidence>
<evidence type="ECO:0000256" key="2">
    <source>
        <dbReference type="ARBA" id="ARBA00022814"/>
    </source>
</evidence>
<dbReference type="GO" id="GO:0031564">
    <property type="term" value="P:transcription antitermination"/>
    <property type="evidence" value="ECO:0007669"/>
    <property type="project" value="UniProtKB-KW"/>
</dbReference>
<dbReference type="Proteomes" id="UP000325957">
    <property type="component" value="Unassembled WGS sequence"/>
</dbReference>
<keyword evidence="5 6" id="KW-0804">Transcription</keyword>
<dbReference type="InterPro" id="IPR035926">
    <property type="entry name" value="NusB-like_sf"/>
</dbReference>
<dbReference type="GO" id="GO:0006353">
    <property type="term" value="P:DNA-templated transcription termination"/>
    <property type="evidence" value="ECO:0007669"/>
    <property type="project" value="UniProtKB-UniRule"/>
</dbReference>
<evidence type="ECO:0000313" key="9">
    <source>
        <dbReference type="EMBL" id="KAA9395090.1"/>
    </source>
</evidence>
<dbReference type="NCBIfam" id="TIGR01951">
    <property type="entry name" value="nusB"/>
    <property type="match status" value="1"/>
</dbReference>
<feature type="domain" description="NusB/RsmB/TIM44" evidence="8">
    <location>
        <begin position="7"/>
        <end position="128"/>
    </location>
</feature>
<evidence type="ECO:0000256" key="3">
    <source>
        <dbReference type="ARBA" id="ARBA00022884"/>
    </source>
</evidence>
<dbReference type="GO" id="GO:0005829">
    <property type="term" value="C:cytosol"/>
    <property type="evidence" value="ECO:0007669"/>
    <property type="project" value="TreeGrafter"/>
</dbReference>